<evidence type="ECO:0000259" key="4">
    <source>
        <dbReference type="Pfam" id="PF00294"/>
    </source>
</evidence>
<dbReference type="PANTHER" id="PTHR43320:SF2">
    <property type="entry name" value="2-DEHYDRO-3-DEOXYGLUCONOKINASE_2-DEHYDRO-3-DEOXYGALACTONOKINASE"/>
    <property type="match status" value="1"/>
</dbReference>
<accession>A0A2R4X3C7</accession>
<evidence type="ECO:0000256" key="3">
    <source>
        <dbReference type="ARBA" id="ARBA00022777"/>
    </source>
</evidence>
<name>A0A2R4X3C7_9EURY</name>
<organism evidence="5 6">
    <name type="scientific">Halococcoides cellulosivorans</name>
    <dbReference type="NCBI Taxonomy" id="1679096"/>
    <lineage>
        <taxon>Archaea</taxon>
        <taxon>Methanobacteriati</taxon>
        <taxon>Methanobacteriota</taxon>
        <taxon>Stenosarchaea group</taxon>
        <taxon>Halobacteria</taxon>
        <taxon>Halobacteriales</taxon>
        <taxon>Haloarculaceae</taxon>
        <taxon>Halococcoides</taxon>
    </lineage>
</organism>
<protein>
    <submittedName>
        <fullName evidence="5">2-keto-3-deoxygluconate kinase</fullName>
    </submittedName>
</protein>
<comment type="similarity">
    <text evidence="1">Belongs to the carbohydrate kinase PfkB family.</text>
</comment>
<evidence type="ECO:0000256" key="1">
    <source>
        <dbReference type="ARBA" id="ARBA00010688"/>
    </source>
</evidence>
<dbReference type="PANTHER" id="PTHR43320">
    <property type="entry name" value="SUGAR KINASE"/>
    <property type="match status" value="1"/>
</dbReference>
<dbReference type="AlphaFoldDB" id="A0A2R4X3C7"/>
<evidence type="ECO:0000313" key="6">
    <source>
        <dbReference type="Proteomes" id="UP000244727"/>
    </source>
</evidence>
<keyword evidence="3 5" id="KW-0418">Kinase</keyword>
<dbReference type="GO" id="GO:0016301">
    <property type="term" value="F:kinase activity"/>
    <property type="evidence" value="ECO:0007669"/>
    <property type="project" value="UniProtKB-KW"/>
</dbReference>
<dbReference type="Gene3D" id="3.40.1190.20">
    <property type="match status" value="1"/>
</dbReference>
<dbReference type="EMBL" id="CP028858">
    <property type="protein sequence ID" value="AWB28302.1"/>
    <property type="molecule type" value="Genomic_DNA"/>
</dbReference>
<sequence length="316" mass="33170">MSHVVAVGETPLRIEPVGRTRFEMADEATLVASGIESDVAIAARRMGADATWYSKLPATPTGRRISREVRQFGVDADPVTVADGTVGTVVAETGAHPRSDVTVTDRADAAAATLEPGELPMDDIQAADVVFCAGSTMALSETAAETVSAVLRATSGSTTAFDLAFEPTLTTPEQARETVTRTFESVDVLTARAADVRRVLDEDGQPQQLAHALAAAHDFETVVVRRADGEAVVWQDDVIHDRSPVETETVDAAGDHAAFVGAFLERLADGDSPDEALAWAVAAGAVARTVPGPLFSVTRDEVAAVREELGDDATGY</sequence>
<dbReference type="InterPro" id="IPR011611">
    <property type="entry name" value="PfkB_dom"/>
</dbReference>
<feature type="domain" description="Carbohydrate kinase PfkB" evidence="4">
    <location>
        <begin position="3"/>
        <end position="295"/>
    </location>
</feature>
<gene>
    <name evidence="5" type="ORF">HARCEL1_11590</name>
</gene>
<dbReference type="InterPro" id="IPR052700">
    <property type="entry name" value="Carb_kinase_PfkB-like"/>
</dbReference>
<keyword evidence="2" id="KW-0808">Transferase</keyword>
<evidence type="ECO:0000313" key="5">
    <source>
        <dbReference type="EMBL" id="AWB28302.1"/>
    </source>
</evidence>
<evidence type="ECO:0000256" key="2">
    <source>
        <dbReference type="ARBA" id="ARBA00022679"/>
    </source>
</evidence>
<dbReference type="GeneID" id="36513159"/>
<dbReference type="Pfam" id="PF00294">
    <property type="entry name" value="PfkB"/>
    <property type="match status" value="1"/>
</dbReference>
<reference evidence="5 6" key="1">
    <citation type="submission" date="2018-04" db="EMBL/GenBank/DDBJ databases">
        <title>Halococcoides cellulosivorans gen. nov., sp. nov., an extremely halophilic cellulose-utilizing haloarchaeon from hypersaline lakes.</title>
        <authorList>
            <person name="Sorokin D.Y."/>
            <person name="Toshchakov S.V."/>
            <person name="Samarov N.I."/>
            <person name="Korzhenkov A."/>
            <person name="Kublanov I.V."/>
        </authorList>
    </citation>
    <scope>NUCLEOTIDE SEQUENCE [LARGE SCALE GENOMIC DNA]</scope>
    <source>
        <strain evidence="5 6">HArcel1</strain>
    </source>
</reference>
<dbReference type="Proteomes" id="UP000244727">
    <property type="component" value="Chromosome"/>
</dbReference>
<dbReference type="InterPro" id="IPR029056">
    <property type="entry name" value="Ribokinase-like"/>
</dbReference>
<dbReference type="SUPFAM" id="SSF53613">
    <property type="entry name" value="Ribokinase-like"/>
    <property type="match status" value="1"/>
</dbReference>
<keyword evidence="6" id="KW-1185">Reference proteome</keyword>
<dbReference type="KEGG" id="harc:HARCEL1_11590"/>
<proteinExistence type="inferred from homology"/>
<dbReference type="RefSeq" id="WP_108383750.1">
    <property type="nucleotide sequence ID" value="NZ_CP028858.1"/>
</dbReference>